<accession>A0ABW7H570</accession>
<feature type="domain" description="IraD/Gp25-like" evidence="1">
    <location>
        <begin position="33"/>
        <end position="132"/>
    </location>
</feature>
<dbReference type="EMBL" id="JBIGIB010000010">
    <property type="protein sequence ID" value="MFG6469323.1"/>
    <property type="molecule type" value="Genomic_DNA"/>
</dbReference>
<dbReference type="InterPro" id="IPR053176">
    <property type="entry name" value="T6SS_TssE1-like"/>
</dbReference>
<proteinExistence type="predicted"/>
<evidence type="ECO:0000313" key="2">
    <source>
        <dbReference type="EMBL" id="MFG6469323.1"/>
    </source>
</evidence>
<dbReference type="NCBIfam" id="TIGR03357">
    <property type="entry name" value="VI_zyme"/>
    <property type="match status" value="1"/>
</dbReference>
<comment type="caution">
    <text evidence="2">The sequence shown here is derived from an EMBL/GenBank/DDBJ whole genome shotgun (WGS) entry which is preliminary data.</text>
</comment>
<protein>
    <submittedName>
        <fullName evidence="2">Type VI secretion system baseplate subunit TssE</fullName>
    </submittedName>
</protein>
<sequence length="170" mass="18563">MANTYAPSLLDKLLGDAAEGARGVLPRYSLERIKDSVARDAEHVLNSHASFSPEDLAAYPRASRSLLCLGLLDITPLSMSSDRDRQRISHSIRTALMQHDRRLRDVEVGVRNDPRGQGGLSFAIRAKLLLHPDTDTVVFDALLHPGSQRYEVTQADPRAALQGATPLTAA</sequence>
<dbReference type="Proteomes" id="UP001606303">
    <property type="component" value="Unassembled WGS sequence"/>
</dbReference>
<dbReference type="InterPro" id="IPR007048">
    <property type="entry name" value="IraD/Gp25-like"/>
</dbReference>
<dbReference type="PANTHER" id="PTHR38595">
    <property type="entry name" value="CYTOPLASMIC PROTEIN-RELATED"/>
    <property type="match status" value="1"/>
</dbReference>
<gene>
    <name evidence="2" type="primary">tssE</name>
    <name evidence="2" type="ORF">ACG01O_22085</name>
</gene>
<keyword evidence="3" id="KW-1185">Reference proteome</keyword>
<evidence type="ECO:0000259" key="1">
    <source>
        <dbReference type="Pfam" id="PF04965"/>
    </source>
</evidence>
<dbReference type="Pfam" id="PF04965">
    <property type="entry name" value="GPW_gp25"/>
    <property type="match status" value="1"/>
</dbReference>
<name>A0ABW7H570_9BURK</name>
<reference evidence="2 3" key="1">
    <citation type="submission" date="2024-08" db="EMBL/GenBank/DDBJ databases">
        <authorList>
            <person name="Lu H."/>
        </authorList>
    </citation>
    <scope>NUCLEOTIDE SEQUENCE [LARGE SCALE GENOMIC DNA]</scope>
    <source>
        <strain evidence="2 3">BYS87W</strain>
    </source>
</reference>
<organism evidence="2 3">
    <name type="scientific">Pelomonas baiyunensis</name>
    <dbReference type="NCBI Taxonomy" id="3299026"/>
    <lineage>
        <taxon>Bacteria</taxon>
        <taxon>Pseudomonadati</taxon>
        <taxon>Pseudomonadota</taxon>
        <taxon>Betaproteobacteria</taxon>
        <taxon>Burkholderiales</taxon>
        <taxon>Sphaerotilaceae</taxon>
        <taxon>Roseateles</taxon>
    </lineage>
</organism>
<evidence type="ECO:0000313" key="3">
    <source>
        <dbReference type="Proteomes" id="UP001606303"/>
    </source>
</evidence>
<dbReference type="InterPro" id="IPR017737">
    <property type="entry name" value="TssE1-like"/>
</dbReference>
<dbReference type="RefSeq" id="WP_394387768.1">
    <property type="nucleotide sequence ID" value="NZ_JBIGIB010000010.1"/>
</dbReference>
<dbReference type="SUPFAM" id="SSF160719">
    <property type="entry name" value="gpW/gp25-like"/>
    <property type="match status" value="1"/>
</dbReference>
<dbReference type="PANTHER" id="PTHR38595:SF2">
    <property type="entry name" value="TYPE VI SECRETION SYSTEM BASEPLATE SUBUNIT TSSE"/>
    <property type="match status" value="1"/>
</dbReference>